<dbReference type="PROSITE" id="PS51186">
    <property type="entry name" value="GNAT"/>
    <property type="match status" value="1"/>
</dbReference>
<gene>
    <name evidence="2" type="ORF">GTC17254_03430</name>
</gene>
<evidence type="ECO:0000259" key="1">
    <source>
        <dbReference type="PROSITE" id="PS51186"/>
    </source>
</evidence>
<protein>
    <recommendedName>
        <fullName evidence="1">N-acetyltransferase domain-containing protein</fullName>
    </recommendedName>
</protein>
<proteinExistence type="predicted"/>
<dbReference type="AlphaFoldDB" id="A0AB33IYJ5"/>
<feature type="domain" description="N-acetyltransferase" evidence="1">
    <location>
        <begin position="23"/>
        <end position="165"/>
    </location>
</feature>
<dbReference type="EMBL" id="AP035786">
    <property type="protein sequence ID" value="BFO72746.1"/>
    <property type="molecule type" value="Genomic_DNA"/>
</dbReference>
<reference evidence="2" key="1">
    <citation type="submission" date="2024-07" db="EMBL/GenBank/DDBJ databases">
        <title>Complete genome sequence of Prevotella sp. YM-2024 GTC17254.</title>
        <authorList>
            <person name="Hayashi M."/>
            <person name="Muto Y."/>
            <person name="Tanaka K."/>
            <person name="Niwa H."/>
        </authorList>
    </citation>
    <scope>NUCLEOTIDE SEQUENCE</scope>
    <source>
        <strain evidence="2">GTC17254</strain>
    </source>
</reference>
<accession>A0AB33IYJ5</accession>
<dbReference type="InterPro" id="IPR016181">
    <property type="entry name" value="Acyl_CoA_acyltransferase"/>
</dbReference>
<dbReference type="Gene3D" id="3.40.630.30">
    <property type="match status" value="1"/>
</dbReference>
<sequence length="167" mass="19278">MGQLDTIVARYGMIQLQHEYVAGLVRMFGEQPSNEFRFFRPHAFSEKALNCLVDDASFLAFVRFDGERIVGYCFMRSFWWGKCFRGYYTDYRYRRRGINVQMNLCATEVAGCLGLRTYGTISPENVASLRSAKLANDVHIVQTMPNGDFLVEYLPKTTDMSVSDRFK</sequence>
<evidence type="ECO:0000313" key="2">
    <source>
        <dbReference type="EMBL" id="BFO72746.1"/>
    </source>
</evidence>
<dbReference type="InterPro" id="IPR000182">
    <property type="entry name" value="GNAT_dom"/>
</dbReference>
<name>A0AB33IYJ5_9BACT</name>
<dbReference type="SUPFAM" id="SSF55729">
    <property type="entry name" value="Acyl-CoA N-acyltransferases (Nat)"/>
    <property type="match status" value="1"/>
</dbReference>
<dbReference type="GO" id="GO:0016747">
    <property type="term" value="F:acyltransferase activity, transferring groups other than amino-acyl groups"/>
    <property type="evidence" value="ECO:0007669"/>
    <property type="project" value="InterPro"/>
</dbReference>
<organism evidence="2">
    <name type="scientific">Prevotella sp. GTC17254</name>
    <dbReference type="NCBI Taxonomy" id="3236794"/>
    <lineage>
        <taxon>Bacteria</taxon>
        <taxon>Pseudomonadati</taxon>
        <taxon>Bacteroidota</taxon>
        <taxon>Bacteroidia</taxon>
        <taxon>Bacteroidales</taxon>
        <taxon>Prevotellaceae</taxon>
        <taxon>Prevotella</taxon>
    </lineage>
</organism>